<evidence type="ECO:0000256" key="6">
    <source>
        <dbReference type="ARBA" id="ARBA00022927"/>
    </source>
</evidence>
<protein>
    <submittedName>
        <fullName evidence="12">Preprotein translocase subunit YajC</fullName>
    </submittedName>
    <submittedName>
        <fullName evidence="11">Preprotein translocase, YajC subunit</fullName>
    </submittedName>
</protein>
<evidence type="ECO:0000313" key="11">
    <source>
        <dbReference type="EMBL" id="KXZ39423.1"/>
    </source>
</evidence>
<dbReference type="Proteomes" id="UP000092605">
    <property type="component" value="Unassembled WGS sequence"/>
</dbReference>
<keyword evidence="3" id="KW-0813">Transport</keyword>
<keyword evidence="6" id="KW-0653">Protein transport</keyword>
<evidence type="ECO:0000256" key="4">
    <source>
        <dbReference type="ARBA" id="ARBA00022475"/>
    </source>
</evidence>
<dbReference type="GO" id="GO:0015031">
    <property type="term" value="P:protein transport"/>
    <property type="evidence" value="ECO:0007669"/>
    <property type="project" value="UniProtKB-KW"/>
</dbReference>
<dbReference type="EMBL" id="LSFY01000001">
    <property type="protein sequence ID" value="KXZ39423.1"/>
    <property type="molecule type" value="Genomic_DNA"/>
</dbReference>
<keyword evidence="9 10" id="KW-0472">Membrane</keyword>
<dbReference type="AlphaFoldDB" id="A0A150FP58"/>
<keyword evidence="7 10" id="KW-1133">Transmembrane helix</keyword>
<accession>A0A150FP58</accession>
<dbReference type="EMBL" id="FRBG01000002">
    <property type="protein sequence ID" value="SHK52273.1"/>
    <property type="molecule type" value="Genomic_DNA"/>
</dbReference>
<reference evidence="11 13" key="1">
    <citation type="submission" date="2016-02" db="EMBL/GenBank/DDBJ databases">
        <title>Draft genome sequence for Clostridium paradoxum JW-YL-7.</title>
        <authorList>
            <person name="Utturkar S.M."/>
            <person name="Lancaster A."/>
            <person name="Poole F.L."/>
            <person name="Adams M.W."/>
            <person name="Brown S.D."/>
        </authorList>
    </citation>
    <scope>NUCLEOTIDE SEQUENCE [LARGE SCALE GENOMIC DNA]</scope>
    <source>
        <strain evidence="11 13">JW-YL-7</strain>
    </source>
</reference>
<dbReference type="InterPro" id="IPR003849">
    <property type="entry name" value="Preprotein_translocase_YajC"/>
</dbReference>
<evidence type="ECO:0000313" key="13">
    <source>
        <dbReference type="Proteomes" id="UP000092605"/>
    </source>
</evidence>
<dbReference type="OrthoDB" id="9800132at2"/>
<keyword evidence="5 10" id="KW-0812">Transmembrane</keyword>
<evidence type="ECO:0000256" key="3">
    <source>
        <dbReference type="ARBA" id="ARBA00022448"/>
    </source>
</evidence>
<evidence type="ECO:0000256" key="2">
    <source>
        <dbReference type="ARBA" id="ARBA00006742"/>
    </source>
</evidence>
<dbReference type="STRING" id="1121328.JWYL7_0498"/>
<comment type="similarity">
    <text evidence="2">Belongs to the YajC family.</text>
</comment>
<dbReference type="PATRIC" id="fig|1121328.3.peg.497"/>
<keyword evidence="8" id="KW-0811">Translocation</keyword>
<dbReference type="GO" id="GO:0005886">
    <property type="term" value="C:plasma membrane"/>
    <property type="evidence" value="ECO:0007669"/>
    <property type="project" value="UniProtKB-SubCell"/>
</dbReference>
<feature type="transmembrane region" description="Helical" evidence="10">
    <location>
        <begin position="6"/>
        <end position="22"/>
    </location>
</feature>
<dbReference type="Pfam" id="PF02699">
    <property type="entry name" value="YajC"/>
    <property type="match status" value="1"/>
</dbReference>
<dbReference type="SMART" id="SM01323">
    <property type="entry name" value="YajC"/>
    <property type="match status" value="1"/>
</dbReference>
<evidence type="ECO:0000256" key="8">
    <source>
        <dbReference type="ARBA" id="ARBA00023010"/>
    </source>
</evidence>
<dbReference type="PANTHER" id="PTHR33909:SF1">
    <property type="entry name" value="SEC TRANSLOCON ACCESSORY COMPLEX SUBUNIT YAJC"/>
    <property type="match status" value="1"/>
</dbReference>
<name>A0A150FP58_CLOPD</name>
<keyword evidence="4" id="KW-1003">Cell membrane</keyword>
<dbReference type="Proteomes" id="UP000323392">
    <property type="component" value="Unassembled WGS sequence"/>
</dbReference>
<comment type="subcellular location">
    <subcellularLocation>
        <location evidence="1">Cell membrane</location>
        <topology evidence="1">Single-pass membrane protein</topology>
    </subcellularLocation>
</comment>
<evidence type="ECO:0000256" key="10">
    <source>
        <dbReference type="SAM" id="Phobius"/>
    </source>
</evidence>
<evidence type="ECO:0000256" key="9">
    <source>
        <dbReference type="ARBA" id="ARBA00023136"/>
    </source>
</evidence>
<dbReference type="PRINTS" id="PR01853">
    <property type="entry name" value="YAJCTRNLCASE"/>
</dbReference>
<reference evidence="12 14" key="2">
    <citation type="submission" date="2016-11" db="EMBL/GenBank/DDBJ databases">
        <authorList>
            <person name="Varghese N."/>
            <person name="Submissions S."/>
        </authorList>
    </citation>
    <scope>NUCLEOTIDE SEQUENCE [LARGE SCALE GENOMIC DNA]</scope>
    <source>
        <strain evidence="12 14">DSM 7308</strain>
    </source>
</reference>
<comment type="caution">
    <text evidence="11">The sequence shown here is derived from an EMBL/GenBank/DDBJ whole genome shotgun (WGS) entry which is preliminary data.</text>
</comment>
<dbReference type="RefSeq" id="WP_066068587.1">
    <property type="nucleotide sequence ID" value="NZ_FRBG01000002.1"/>
</dbReference>
<evidence type="ECO:0000313" key="14">
    <source>
        <dbReference type="Proteomes" id="UP000323392"/>
    </source>
</evidence>
<dbReference type="PANTHER" id="PTHR33909">
    <property type="entry name" value="SEC TRANSLOCON ACCESSORY COMPLEX SUBUNIT YAJC"/>
    <property type="match status" value="1"/>
</dbReference>
<sequence>MQYNGLIMSLIFVAVFYFLLIRPQQKREKELLQMRKNLKVGDEVVTIGGLIGKISKIEEDYVTLEMGSTKISVEKWGIAKLKNK</sequence>
<proteinExistence type="inferred from homology"/>
<evidence type="ECO:0000256" key="7">
    <source>
        <dbReference type="ARBA" id="ARBA00022989"/>
    </source>
</evidence>
<organism evidence="11 13">
    <name type="scientific">Alkalithermobacter thermoalcaliphilus JW-YL-7 = DSM 7308</name>
    <dbReference type="NCBI Taxonomy" id="1121328"/>
    <lineage>
        <taxon>Bacteria</taxon>
        <taxon>Bacillati</taxon>
        <taxon>Bacillota</taxon>
        <taxon>Clostridia</taxon>
        <taxon>Peptostreptococcales</taxon>
        <taxon>Tepidibacteraceae</taxon>
        <taxon>Alkalithermobacter</taxon>
    </lineage>
</organism>
<evidence type="ECO:0000313" key="12">
    <source>
        <dbReference type="EMBL" id="SHK52273.1"/>
    </source>
</evidence>
<gene>
    <name evidence="11" type="ORF">JWYL7_0498</name>
    <name evidence="12" type="ORF">SAMN05661008_00391</name>
</gene>
<dbReference type="NCBIfam" id="TIGR00739">
    <property type="entry name" value="yajC"/>
    <property type="match status" value="1"/>
</dbReference>
<keyword evidence="14" id="KW-1185">Reference proteome</keyword>
<evidence type="ECO:0000256" key="1">
    <source>
        <dbReference type="ARBA" id="ARBA00004162"/>
    </source>
</evidence>
<evidence type="ECO:0000256" key="5">
    <source>
        <dbReference type="ARBA" id="ARBA00022692"/>
    </source>
</evidence>